<dbReference type="Pfam" id="PF00903">
    <property type="entry name" value="Glyoxalase"/>
    <property type="match status" value="1"/>
</dbReference>
<dbReference type="SUPFAM" id="SSF54593">
    <property type="entry name" value="Glyoxalase/Bleomycin resistance protein/Dihydroxybiphenyl dioxygenase"/>
    <property type="match status" value="1"/>
</dbReference>
<dbReference type="PANTHER" id="PTHR36113">
    <property type="entry name" value="LYASE, PUTATIVE-RELATED-RELATED"/>
    <property type="match status" value="1"/>
</dbReference>
<dbReference type="InterPro" id="IPR037523">
    <property type="entry name" value="VOC_core"/>
</dbReference>
<comment type="caution">
    <text evidence="2">The sequence shown here is derived from an EMBL/GenBank/DDBJ whole genome shotgun (WGS) entry which is preliminary data.</text>
</comment>
<dbReference type="Gene3D" id="3.10.180.10">
    <property type="entry name" value="2,3-Dihydroxybiphenyl 1,2-Dioxygenase, domain 1"/>
    <property type="match status" value="1"/>
</dbReference>
<protein>
    <recommendedName>
        <fullName evidence="1">VOC domain-containing protein</fullName>
    </recommendedName>
</protein>
<dbReference type="InterPro" id="IPR004360">
    <property type="entry name" value="Glyas_Fos-R_dOase_dom"/>
</dbReference>
<gene>
    <name evidence="2" type="ORF">FJZ47_02020</name>
</gene>
<evidence type="ECO:0000313" key="2">
    <source>
        <dbReference type="EMBL" id="MBM3222570.1"/>
    </source>
</evidence>
<name>A0A938B287_UNCTE</name>
<evidence type="ECO:0000259" key="1">
    <source>
        <dbReference type="PROSITE" id="PS51819"/>
    </source>
</evidence>
<feature type="domain" description="VOC" evidence="1">
    <location>
        <begin position="5"/>
        <end position="121"/>
    </location>
</feature>
<dbReference type="AlphaFoldDB" id="A0A938B287"/>
<evidence type="ECO:0000313" key="3">
    <source>
        <dbReference type="Proteomes" id="UP000712673"/>
    </source>
</evidence>
<sequence length="187" mass="20675">MAVMGLGHIGYFVKDLEVMKDFWGNFMGMTLTKSSAGAAFYSADPQAVDHEIAIMQGRPEADDAHLIQQISLRVESLDNVRDFQRRAIAKGYTIDRLVTHASAIGLYFRDPEGNRIETFWLTGLPSWAMISVPINIDRPDEEVMADVHHVWDVCKQVEMGIAPEGELKEAIRQLSTGQPVAAAATAS</sequence>
<dbReference type="EMBL" id="VGLS01000032">
    <property type="protein sequence ID" value="MBM3222570.1"/>
    <property type="molecule type" value="Genomic_DNA"/>
</dbReference>
<dbReference type="PROSITE" id="PS51819">
    <property type="entry name" value="VOC"/>
    <property type="match status" value="1"/>
</dbReference>
<proteinExistence type="predicted"/>
<organism evidence="2 3">
    <name type="scientific">Tectimicrobiota bacterium</name>
    <dbReference type="NCBI Taxonomy" id="2528274"/>
    <lineage>
        <taxon>Bacteria</taxon>
        <taxon>Pseudomonadati</taxon>
        <taxon>Nitrospinota/Tectimicrobiota group</taxon>
        <taxon>Candidatus Tectimicrobiota</taxon>
    </lineage>
</organism>
<dbReference type="InterPro" id="IPR051332">
    <property type="entry name" value="Fosfomycin_Res_Enzymes"/>
</dbReference>
<dbReference type="InterPro" id="IPR029068">
    <property type="entry name" value="Glyas_Bleomycin-R_OHBP_Dase"/>
</dbReference>
<reference evidence="2" key="1">
    <citation type="submission" date="2019-03" db="EMBL/GenBank/DDBJ databases">
        <title>Lake Tanganyika Metagenome-Assembled Genomes (MAGs).</title>
        <authorList>
            <person name="Tran P."/>
        </authorList>
    </citation>
    <scope>NUCLEOTIDE SEQUENCE</scope>
    <source>
        <strain evidence="2">K_DeepCast_65m_m2_066</strain>
    </source>
</reference>
<dbReference type="Proteomes" id="UP000712673">
    <property type="component" value="Unassembled WGS sequence"/>
</dbReference>
<accession>A0A938B287</accession>
<dbReference type="PANTHER" id="PTHR36113:SF1">
    <property type="entry name" value="GLYOXALASE_BLEOMYCIN RESISTANCE PROTEIN_DIOXYGENASE"/>
    <property type="match status" value="1"/>
</dbReference>